<gene>
    <name evidence="2" type="ORF">LCGC14_2998730</name>
</gene>
<proteinExistence type="predicted"/>
<name>A0A0F8ZST8_9ZZZZ</name>
<feature type="region of interest" description="Disordered" evidence="1">
    <location>
        <begin position="91"/>
        <end position="115"/>
    </location>
</feature>
<accession>A0A0F8ZST8</accession>
<protein>
    <submittedName>
        <fullName evidence="2">Uncharacterized protein</fullName>
    </submittedName>
</protein>
<reference evidence="2" key="1">
    <citation type="journal article" date="2015" name="Nature">
        <title>Complex archaea that bridge the gap between prokaryotes and eukaryotes.</title>
        <authorList>
            <person name="Spang A."/>
            <person name="Saw J.H."/>
            <person name="Jorgensen S.L."/>
            <person name="Zaremba-Niedzwiedzka K."/>
            <person name="Martijn J."/>
            <person name="Lind A.E."/>
            <person name="van Eijk R."/>
            <person name="Schleper C."/>
            <person name="Guy L."/>
            <person name="Ettema T.J."/>
        </authorList>
    </citation>
    <scope>NUCLEOTIDE SEQUENCE</scope>
</reference>
<evidence type="ECO:0000256" key="1">
    <source>
        <dbReference type="SAM" id="MobiDB-lite"/>
    </source>
</evidence>
<organism evidence="2">
    <name type="scientific">marine sediment metagenome</name>
    <dbReference type="NCBI Taxonomy" id="412755"/>
    <lineage>
        <taxon>unclassified sequences</taxon>
        <taxon>metagenomes</taxon>
        <taxon>ecological metagenomes</taxon>
    </lineage>
</organism>
<comment type="caution">
    <text evidence="2">The sequence shown here is derived from an EMBL/GenBank/DDBJ whole genome shotgun (WGS) entry which is preliminary data.</text>
</comment>
<dbReference type="EMBL" id="LAZR01061727">
    <property type="protein sequence ID" value="KKK62996.1"/>
    <property type="molecule type" value="Genomic_DNA"/>
</dbReference>
<evidence type="ECO:0000313" key="2">
    <source>
        <dbReference type="EMBL" id="KKK62996.1"/>
    </source>
</evidence>
<dbReference type="AlphaFoldDB" id="A0A0F8ZST8"/>
<feature type="non-terminal residue" evidence="2">
    <location>
        <position position="1"/>
    </location>
</feature>
<sequence length="115" mass="12745">ILDQSTGLVLDAIDLFDGLQLDSYTVEEKITRGAPLTAIIRTRGRHRLATKEFRGIRANVHGHQRYYPGDTFYAHTASLANRKLYWGTTAPTQINSGGGFVPGDDEDDRGRGRAQ</sequence>